<keyword evidence="3" id="KW-1185">Reference proteome</keyword>
<evidence type="ECO:0000313" key="3">
    <source>
        <dbReference type="Proteomes" id="UP000789342"/>
    </source>
</evidence>
<comment type="caution">
    <text evidence="2">The sequence shown here is derived from an EMBL/GenBank/DDBJ whole genome shotgun (WGS) entry which is preliminary data.</text>
</comment>
<gene>
    <name evidence="2" type="ORF">AMORRO_LOCUS14557</name>
</gene>
<accession>A0A9N9IIK1</accession>
<feature type="non-terminal residue" evidence="2">
    <location>
        <position position="228"/>
    </location>
</feature>
<evidence type="ECO:0000313" key="2">
    <source>
        <dbReference type="EMBL" id="CAG8738715.1"/>
    </source>
</evidence>
<feature type="compositionally biased region" description="Polar residues" evidence="1">
    <location>
        <begin position="207"/>
        <end position="216"/>
    </location>
</feature>
<dbReference type="OrthoDB" id="2391378at2759"/>
<evidence type="ECO:0000256" key="1">
    <source>
        <dbReference type="SAM" id="MobiDB-lite"/>
    </source>
</evidence>
<feature type="region of interest" description="Disordered" evidence="1">
    <location>
        <begin position="195"/>
        <end position="228"/>
    </location>
</feature>
<dbReference type="AlphaFoldDB" id="A0A9N9IIK1"/>
<sequence>RKRWYEIRNLGAPEYDKNFSYAENDWERIKLWIERATGQFLYAFESIRNLLLGSCDERQWFGDYLVPLIQGVLTLDNKLYVLWGEISVQASLRRRNKNKDILVEQLERSHQVDLLCKYEQYEIACVLACGGPHSNGLTKLASDKFHLTRIMKDMLDDLRLNLHKARKDGSRLYIIGIQGLLNSLVQELETAINDDEDGFKTPPRILLSNSMETNETPQKKPKRKRKYD</sequence>
<organism evidence="2 3">
    <name type="scientific">Acaulospora morrowiae</name>
    <dbReference type="NCBI Taxonomy" id="94023"/>
    <lineage>
        <taxon>Eukaryota</taxon>
        <taxon>Fungi</taxon>
        <taxon>Fungi incertae sedis</taxon>
        <taxon>Mucoromycota</taxon>
        <taxon>Glomeromycotina</taxon>
        <taxon>Glomeromycetes</taxon>
        <taxon>Diversisporales</taxon>
        <taxon>Acaulosporaceae</taxon>
        <taxon>Acaulospora</taxon>
    </lineage>
</organism>
<dbReference type="Proteomes" id="UP000789342">
    <property type="component" value="Unassembled WGS sequence"/>
</dbReference>
<proteinExistence type="predicted"/>
<reference evidence="2" key="1">
    <citation type="submission" date="2021-06" db="EMBL/GenBank/DDBJ databases">
        <authorList>
            <person name="Kallberg Y."/>
            <person name="Tangrot J."/>
            <person name="Rosling A."/>
        </authorList>
    </citation>
    <scope>NUCLEOTIDE SEQUENCE</scope>
    <source>
        <strain evidence="2">CL551</strain>
    </source>
</reference>
<feature type="compositionally biased region" description="Basic residues" evidence="1">
    <location>
        <begin position="219"/>
        <end position="228"/>
    </location>
</feature>
<protein>
    <submittedName>
        <fullName evidence="2">14443_t:CDS:1</fullName>
    </submittedName>
</protein>
<dbReference type="EMBL" id="CAJVPV010029497">
    <property type="protein sequence ID" value="CAG8738715.1"/>
    <property type="molecule type" value="Genomic_DNA"/>
</dbReference>
<name>A0A9N9IIK1_9GLOM</name>